<dbReference type="Proteomes" id="UP001074446">
    <property type="component" value="Unassembled WGS sequence"/>
</dbReference>
<feature type="transmembrane region" description="Helical" evidence="1">
    <location>
        <begin position="71"/>
        <end position="92"/>
    </location>
</feature>
<dbReference type="Proteomes" id="UP001068021">
    <property type="component" value="Unassembled WGS sequence"/>
</dbReference>
<dbReference type="EMBL" id="JAPVES010000025">
    <property type="protein sequence ID" value="MCZ3371629.1"/>
    <property type="molecule type" value="Genomic_DNA"/>
</dbReference>
<evidence type="ECO:0000313" key="4">
    <source>
        <dbReference type="Proteomes" id="UP001068021"/>
    </source>
</evidence>
<proteinExistence type="predicted"/>
<evidence type="ECO:0000313" key="3">
    <source>
        <dbReference type="EMBL" id="MCZ3371629.1"/>
    </source>
</evidence>
<evidence type="ECO:0000313" key="2">
    <source>
        <dbReference type="EMBL" id="MCZ3366143.1"/>
    </source>
</evidence>
<feature type="transmembrane region" description="Helical" evidence="1">
    <location>
        <begin position="195"/>
        <end position="214"/>
    </location>
</feature>
<reference evidence="2" key="1">
    <citation type="submission" date="2022-12" db="EMBL/GenBank/DDBJ databases">
        <title>Reclassification of two methanogenic archaea species isolated from the Kolyma lowland permafrost.</title>
        <authorList>
            <person name="Trubitsyn V.E."/>
            <person name="Rivkina E.M."/>
            <person name="Shcherbakova V.A."/>
        </authorList>
    </citation>
    <scope>NUCLEOTIDE SEQUENCE</scope>
    <source>
        <strain evidence="2">M2</strain>
        <strain evidence="3">MK4</strain>
    </source>
</reference>
<keyword evidence="4" id="KW-1185">Reference proteome</keyword>
<dbReference type="InterPro" id="IPR025098">
    <property type="entry name" value="DUF4013"/>
</dbReference>
<accession>A0A9E4ZYZ0</accession>
<dbReference type="EMBL" id="JAPVER010000020">
    <property type="protein sequence ID" value="MCZ3366143.1"/>
    <property type="molecule type" value="Genomic_DNA"/>
</dbReference>
<sequence length="239" mass="26071">MDIGENISDSIRYPTSDLGKLLILGIIMIIPLVNFIGMGYFLRALKSNLAGISELPNFDDVGELFIEGLKLFIVGIIYSIPVWIIAAGLGAGQNVIMNAGMLSGAALYALILGYIIYVILAIIIGFIEIIAVANLAYNDGEFSAAFRFTEILGHISQIGWADYIIWYIVVVLVSLIIGLIAVAITFALAITLIGIILIPVLLILVISYISLFYARSLSLLFLSQEKIYSYQESVQEPSK</sequence>
<organism evidence="2 4">
    <name type="scientific">Methanobacterium veterum</name>
    <dbReference type="NCBI Taxonomy" id="408577"/>
    <lineage>
        <taxon>Archaea</taxon>
        <taxon>Methanobacteriati</taxon>
        <taxon>Methanobacteriota</taxon>
        <taxon>Methanomada group</taxon>
        <taxon>Methanobacteria</taxon>
        <taxon>Methanobacteriales</taxon>
        <taxon>Methanobacteriaceae</taxon>
        <taxon>Methanobacterium</taxon>
    </lineage>
</organism>
<dbReference type="Pfam" id="PF13197">
    <property type="entry name" value="DUF4013"/>
    <property type="match status" value="1"/>
</dbReference>
<protein>
    <submittedName>
        <fullName evidence="2">DUF4013 domain-containing protein</fullName>
    </submittedName>
</protein>
<feature type="transmembrane region" description="Helical" evidence="1">
    <location>
        <begin position="104"/>
        <end position="137"/>
    </location>
</feature>
<feature type="transmembrane region" description="Helical" evidence="1">
    <location>
        <begin position="21"/>
        <end position="42"/>
    </location>
</feature>
<keyword evidence="1" id="KW-0472">Membrane</keyword>
<dbReference type="RefSeq" id="WP_048081817.1">
    <property type="nucleotide sequence ID" value="NZ_JAPVER010000020.1"/>
</dbReference>
<keyword evidence="1" id="KW-0812">Transmembrane</keyword>
<dbReference type="AlphaFoldDB" id="A0A9E4ZYZ0"/>
<gene>
    <name evidence="3" type="ORF">O3H35_03185</name>
    <name evidence="2" type="ORF">O3H54_09660</name>
</gene>
<evidence type="ECO:0000256" key="1">
    <source>
        <dbReference type="SAM" id="Phobius"/>
    </source>
</evidence>
<name>A0A9E4ZYZ0_9EURY</name>
<comment type="caution">
    <text evidence="2">The sequence shown here is derived from an EMBL/GenBank/DDBJ whole genome shotgun (WGS) entry which is preliminary data.</text>
</comment>
<feature type="transmembrane region" description="Helical" evidence="1">
    <location>
        <begin position="164"/>
        <end position="188"/>
    </location>
</feature>
<keyword evidence="1" id="KW-1133">Transmembrane helix</keyword>